<dbReference type="SUPFAM" id="SSF52540">
    <property type="entry name" value="P-loop containing nucleoside triphosphate hydrolases"/>
    <property type="match status" value="1"/>
</dbReference>
<proteinExistence type="predicted"/>
<dbReference type="Gene3D" id="3.40.50.300">
    <property type="entry name" value="P-loop containing nucleotide triphosphate hydrolases"/>
    <property type="match status" value="1"/>
</dbReference>
<reference evidence="1 2" key="1">
    <citation type="submission" date="2018-05" db="EMBL/GenBank/DDBJ databases">
        <authorList>
            <person name="Goeker M."/>
            <person name="Huntemann M."/>
            <person name="Clum A."/>
            <person name="Pillay M."/>
            <person name="Palaniappan K."/>
            <person name="Varghese N."/>
            <person name="Mikhailova N."/>
            <person name="Stamatis D."/>
            <person name="Reddy T."/>
            <person name="Daum C."/>
            <person name="Shapiro N."/>
            <person name="Ivanova N."/>
            <person name="Kyrpides N."/>
            <person name="Woyke T."/>
        </authorList>
    </citation>
    <scope>NUCLEOTIDE SEQUENCE [LARGE SCALE GENOMIC DNA]</scope>
    <source>
        <strain evidence="1 2">DSM 26524</strain>
    </source>
</reference>
<gene>
    <name evidence="1" type="ORF">C7383_12232</name>
</gene>
<dbReference type="InterPro" id="IPR027417">
    <property type="entry name" value="P-loop_NTPase"/>
</dbReference>
<sequence length="77" mass="8762">MYCILITGIPAAGKSTMAAFLSEYFGIPAISKDKIKELMYDDIGFHCRKEKVKLGIASMNIMYYMAEQLMKNKQPFI</sequence>
<name>A0AB73SXT5_9FIRM</name>
<evidence type="ECO:0000313" key="1">
    <source>
        <dbReference type="EMBL" id="PWJ72118.1"/>
    </source>
</evidence>
<dbReference type="RefSeq" id="WP_257497942.1">
    <property type="nucleotide sequence ID" value="NZ_JANKBI010000029.1"/>
</dbReference>
<keyword evidence="2" id="KW-1185">Reference proteome</keyword>
<dbReference type="Proteomes" id="UP000245412">
    <property type="component" value="Unassembled WGS sequence"/>
</dbReference>
<comment type="caution">
    <text evidence="1">The sequence shown here is derived from an EMBL/GenBank/DDBJ whole genome shotgun (WGS) entry which is preliminary data.</text>
</comment>
<dbReference type="EMBL" id="QGGY01000022">
    <property type="protein sequence ID" value="PWJ72118.1"/>
    <property type="molecule type" value="Genomic_DNA"/>
</dbReference>
<dbReference type="AlphaFoldDB" id="A0AB73SXT5"/>
<accession>A0AB73SXT5</accession>
<organism evidence="1 2">
    <name type="scientific">Murimonas intestini</name>
    <dbReference type="NCBI Taxonomy" id="1337051"/>
    <lineage>
        <taxon>Bacteria</taxon>
        <taxon>Bacillati</taxon>
        <taxon>Bacillota</taxon>
        <taxon>Clostridia</taxon>
        <taxon>Lachnospirales</taxon>
        <taxon>Lachnospiraceae</taxon>
        <taxon>Murimonas</taxon>
    </lineage>
</organism>
<evidence type="ECO:0000313" key="2">
    <source>
        <dbReference type="Proteomes" id="UP000245412"/>
    </source>
</evidence>
<evidence type="ECO:0008006" key="3">
    <source>
        <dbReference type="Google" id="ProtNLM"/>
    </source>
</evidence>
<protein>
    <recommendedName>
        <fullName evidence="3">Dephospho-CoA kinase</fullName>
    </recommendedName>
</protein>